<evidence type="ECO:0000313" key="2">
    <source>
        <dbReference type="Proteomes" id="UP001218034"/>
    </source>
</evidence>
<organism evidence="1 2">
    <name type="scientific">Candidatus Nanohalococcus occultus</name>
    <dbReference type="NCBI Taxonomy" id="2978047"/>
    <lineage>
        <taxon>Archaea</taxon>
        <taxon>Candidatus Nanohalarchaeota</taxon>
        <taxon>Candidatus Nanohalarchaeota incertae sedis</taxon>
        <taxon>Candidatus Nanohalococcus</taxon>
    </lineage>
</organism>
<dbReference type="InterPro" id="IPR003749">
    <property type="entry name" value="ThiS/MoaD-like"/>
</dbReference>
<dbReference type="Gene3D" id="3.10.20.30">
    <property type="match status" value="1"/>
</dbReference>
<sequence length="51" mass="5352">MDDGSTVKDLLEEQGIASEEVLVSIDGTVVSKSRVLEDGDSIRVFDVIAGG</sequence>
<dbReference type="SUPFAM" id="SSF54285">
    <property type="entry name" value="MoaD/ThiS"/>
    <property type="match status" value="1"/>
</dbReference>
<reference evidence="1 2" key="1">
    <citation type="submission" date="2022-09" db="EMBL/GenBank/DDBJ databases">
        <title>Xylan utilization by haloarchaea-nanohaloarchaea associations.</title>
        <authorList>
            <person name="Yakimov M."/>
        </authorList>
    </citation>
    <scope>NUCLEOTIDE SEQUENCE [LARGE SCALE GENOMIC DNA]</scope>
    <source>
        <strain evidence="1 2">SVXNc</strain>
    </source>
</reference>
<proteinExistence type="predicted"/>
<dbReference type="Proteomes" id="UP001218034">
    <property type="component" value="Chromosome"/>
</dbReference>
<dbReference type="InterPro" id="IPR012675">
    <property type="entry name" value="Beta-grasp_dom_sf"/>
</dbReference>
<dbReference type="EMBL" id="CP104395">
    <property type="protein sequence ID" value="WEL20042.1"/>
    <property type="molecule type" value="Genomic_DNA"/>
</dbReference>
<accession>A0ABY8CFP6</accession>
<dbReference type="InterPro" id="IPR016155">
    <property type="entry name" value="Mopterin_synth/thiamin_S_b"/>
</dbReference>
<keyword evidence="2" id="KW-1185">Reference proteome</keyword>
<evidence type="ECO:0000313" key="1">
    <source>
        <dbReference type="EMBL" id="WEL20042.1"/>
    </source>
</evidence>
<gene>
    <name evidence="1" type="primary">thiS</name>
    <name evidence="1" type="ORF">SVXNc_1051</name>
</gene>
<name>A0ABY8CFP6_9ARCH</name>
<protein>
    <submittedName>
        <fullName evidence="1">Sulfur transfer protein involved in thiamine biosynthesis</fullName>
    </submittedName>
</protein>
<dbReference type="Pfam" id="PF02597">
    <property type="entry name" value="ThiS"/>
    <property type="match status" value="1"/>
</dbReference>